<evidence type="ECO:0000313" key="1">
    <source>
        <dbReference type="EMBL" id="GFS12365.1"/>
    </source>
</evidence>
<gene>
    <name evidence="1" type="ORF">ElyMa_003109500</name>
</gene>
<evidence type="ECO:0000313" key="2">
    <source>
        <dbReference type="Proteomes" id="UP000762676"/>
    </source>
</evidence>
<comment type="caution">
    <text evidence="1">The sequence shown here is derived from an EMBL/GenBank/DDBJ whole genome shotgun (WGS) entry which is preliminary data.</text>
</comment>
<keyword evidence="2" id="KW-1185">Reference proteome</keyword>
<reference evidence="1 2" key="1">
    <citation type="journal article" date="2021" name="Elife">
        <title>Chloroplast acquisition without the gene transfer in kleptoplastic sea slugs, Plakobranchus ocellatus.</title>
        <authorList>
            <person name="Maeda T."/>
            <person name="Takahashi S."/>
            <person name="Yoshida T."/>
            <person name="Shimamura S."/>
            <person name="Takaki Y."/>
            <person name="Nagai Y."/>
            <person name="Toyoda A."/>
            <person name="Suzuki Y."/>
            <person name="Arimoto A."/>
            <person name="Ishii H."/>
            <person name="Satoh N."/>
            <person name="Nishiyama T."/>
            <person name="Hasebe M."/>
            <person name="Maruyama T."/>
            <person name="Minagawa J."/>
            <person name="Obokata J."/>
            <person name="Shigenobu S."/>
        </authorList>
    </citation>
    <scope>NUCLEOTIDE SEQUENCE [LARGE SCALE GENOMIC DNA]</scope>
</reference>
<protein>
    <submittedName>
        <fullName evidence="1">Histone-lysine N-methyltransferase SETMAR</fullName>
    </submittedName>
</protein>
<proteinExistence type="predicted"/>
<dbReference type="Proteomes" id="UP000762676">
    <property type="component" value="Unassembled WGS sequence"/>
</dbReference>
<sequence>MTRKHPSSPVAKKFIVQRAAAKMVATLFWDAKGVILRISVLMLSNTAGFLTASEMQFVAKKPGLLRRGIVLQHHNATPYSTNLTQHRLSATVGKFFLILPKVQTSHL</sequence>
<organism evidence="1 2">
    <name type="scientific">Elysia marginata</name>
    <dbReference type="NCBI Taxonomy" id="1093978"/>
    <lineage>
        <taxon>Eukaryota</taxon>
        <taxon>Metazoa</taxon>
        <taxon>Spiralia</taxon>
        <taxon>Lophotrochozoa</taxon>
        <taxon>Mollusca</taxon>
        <taxon>Gastropoda</taxon>
        <taxon>Heterobranchia</taxon>
        <taxon>Euthyneura</taxon>
        <taxon>Panpulmonata</taxon>
        <taxon>Sacoglossa</taxon>
        <taxon>Placobranchoidea</taxon>
        <taxon>Plakobranchidae</taxon>
        <taxon>Elysia</taxon>
    </lineage>
</organism>
<accession>A0AAV4IRR7</accession>
<dbReference type="EMBL" id="BMAT01006418">
    <property type="protein sequence ID" value="GFS12365.1"/>
    <property type="molecule type" value="Genomic_DNA"/>
</dbReference>
<name>A0AAV4IRR7_9GAST</name>
<dbReference type="AlphaFoldDB" id="A0AAV4IRR7"/>